<dbReference type="AlphaFoldDB" id="A0A6J4QGH2"/>
<proteinExistence type="predicted"/>
<organism evidence="1">
    <name type="scientific">uncultured Rubrobacteraceae bacterium</name>
    <dbReference type="NCBI Taxonomy" id="349277"/>
    <lineage>
        <taxon>Bacteria</taxon>
        <taxon>Bacillati</taxon>
        <taxon>Actinomycetota</taxon>
        <taxon>Rubrobacteria</taxon>
        <taxon>Rubrobacterales</taxon>
        <taxon>Rubrobacteraceae</taxon>
        <taxon>environmental samples</taxon>
    </lineage>
</organism>
<name>A0A6J4QGH2_9ACTN</name>
<protein>
    <recommendedName>
        <fullName evidence="2">DUF1499 domain-containing protein</fullName>
    </recommendedName>
</protein>
<dbReference type="PROSITE" id="PS51257">
    <property type="entry name" value="PROKAR_LIPOPROTEIN"/>
    <property type="match status" value="1"/>
</dbReference>
<dbReference type="Pfam" id="PF07386">
    <property type="entry name" value="DUF1499"/>
    <property type="match status" value="1"/>
</dbReference>
<dbReference type="PANTHER" id="PTHR34801:SF6">
    <property type="entry name" value="SLL1620 PROTEIN"/>
    <property type="match status" value="1"/>
</dbReference>
<dbReference type="PANTHER" id="PTHR34801">
    <property type="entry name" value="EXPRESSED PROTEIN"/>
    <property type="match status" value="1"/>
</dbReference>
<reference evidence="1" key="1">
    <citation type="submission" date="2020-02" db="EMBL/GenBank/DDBJ databases">
        <authorList>
            <person name="Meier V. D."/>
        </authorList>
    </citation>
    <scope>NUCLEOTIDE SEQUENCE</scope>
    <source>
        <strain evidence="1">AVDCRST_MAG28</strain>
    </source>
</reference>
<dbReference type="InterPro" id="IPR010865">
    <property type="entry name" value="DUF1499"/>
</dbReference>
<evidence type="ECO:0008006" key="2">
    <source>
        <dbReference type="Google" id="ProtNLM"/>
    </source>
</evidence>
<sequence>MRSPKTVSLQRRVLIWVPLLFAVLFLAGCGAEPPTNLGIESGRLAPCPDTPNCVSTQEEAEDTDHYMEPISFSGSTEEAMEAVARVIEEMPRAEIVHSEDDYLRAEFTSRIFRFVDDVEFRADGETGLIDFRSASRVGRSDLGVNRERMVEITTRLENRLGS</sequence>
<dbReference type="PIRSF" id="PIRSF026426">
    <property type="entry name" value="DUF1499"/>
    <property type="match status" value="1"/>
</dbReference>
<dbReference type="EMBL" id="CADCVE010000015">
    <property type="protein sequence ID" value="CAA9443372.1"/>
    <property type="molecule type" value="Genomic_DNA"/>
</dbReference>
<evidence type="ECO:0000313" key="1">
    <source>
        <dbReference type="EMBL" id="CAA9443372.1"/>
    </source>
</evidence>
<gene>
    <name evidence="1" type="ORF">AVDCRST_MAG28-728</name>
</gene>
<accession>A0A6J4QGH2</accession>